<accession>A6F0H9</accession>
<evidence type="ECO:0000313" key="1">
    <source>
        <dbReference type="EMBL" id="EDM47740.1"/>
    </source>
</evidence>
<dbReference type="STRING" id="443152.MDG893_20509"/>
<dbReference type="EMBL" id="ABCP01000013">
    <property type="protein sequence ID" value="EDM47740.1"/>
    <property type="molecule type" value="Genomic_DNA"/>
</dbReference>
<evidence type="ECO:0000313" key="2">
    <source>
        <dbReference type="Proteomes" id="UP000005856"/>
    </source>
</evidence>
<protein>
    <submittedName>
        <fullName evidence="1">Indole-3-glycerol-phosphate synthase</fullName>
        <ecNumber evidence="1">4.1.1.48</ecNumber>
    </submittedName>
</protein>
<name>A6F0H9_9GAMM</name>
<proteinExistence type="predicted"/>
<organism evidence="1 2">
    <name type="scientific">Marinobacter algicola DG893</name>
    <dbReference type="NCBI Taxonomy" id="443152"/>
    <lineage>
        <taxon>Bacteria</taxon>
        <taxon>Pseudomonadati</taxon>
        <taxon>Pseudomonadota</taxon>
        <taxon>Gammaproteobacteria</taxon>
        <taxon>Pseudomonadales</taxon>
        <taxon>Marinobacteraceae</taxon>
        <taxon>Marinobacter</taxon>
    </lineage>
</organism>
<sequence length="40" mass="4550">MKLWKTTQKSEHFVGFMIQKLCGARDGGAQAHTDVFTAYF</sequence>
<gene>
    <name evidence="1" type="primary">trpC</name>
    <name evidence="1" type="ORF">MDG893_20509</name>
</gene>
<dbReference type="GO" id="GO:0004425">
    <property type="term" value="F:indole-3-glycerol-phosphate synthase activity"/>
    <property type="evidence" value="ECO:0007669"/>
    <property type="project" value="UniProtKB-EC"/>
</dbReference>
<reference evidence="1 2" key="1">
    <citation type="submission" date="2007-06" db="EMBL/GenBank/DDBJ databases">
        <authorList>
            <person name="Green D."/>
            <person name="Ferriera S."/>
            <person name="Johnson J."/>
            <person name="Kravitz S."/>
            <person name="Beeson K."/>
            <person name="Sutton G."/>
            <person name="Rogers Y.-H."/>
            <person name="Friedman R."/>
            <person name="Frazier M."/>
            <person name="Venter J.C."/>
        </authorList>
    </citation>
    <scope>NUCLEOTIDE SEQUENCE [LARGE SCALE GENOMIC DNA]</scope>
    <source>
        <strain evidence="1 2">DG893</strain>
    </source>
</reference>
<dbReference type="AlphaFoldDB" id="A6F0H9"/>
<dbReference type="Proteomes" id="UP000005856">
    <property type="component" value="Unassembled WGS sequence"/>
</dbReference>
<dbReference type="EC" id="4.1.1.48" evidence="1"/>
<comment type="caution">
    <text evidence="1">The sequence shown here is derived from an EMBL/GenBank/DDBJ whole genome shotgun (WGS) entry which is preliminary data.</text>
</comment>
<keyword evidence="1" id="KW-0456">Lyase</keyword>
<keyword evidence="2" id="KW-1185">Reference proteome</keyword>